<dbReference type="InParanoid" id="A0A2H3D126"/>
<name>A0A2H3D126_ARMGA</name>
<proteinExistence type="predicted"/>
<gene>
    <name evidence="1" type="ORF">ARMGADRAFT_1115106</name>
</gene>
<dbReference type="Proteomes" id="UP000217790">
    <property type="component" value="Unassembled WGS sequence"/>
</dbReference>
<keyword evidence="2" id="KW-1185">Reference proteome</keyword>
<dbReference type="AlphaFoldDB" id="A0A2H3D126"/>
<evidence type="ECO:0000313" key="1">
    <source>
        <dbReference type="EMBL" id="PBK88991.1"/>
    </source>
</evidence>
<organism evidence="1 2">
    <name type="scientific">Armillaria gallica</name>
    <name type="common">Bulbous honey fungus</name>
    <name type="synonym">Armillaria bulbosa</name>
    <dbReference type="NCBI Taxonomy" id="47427"/>
    <lineage>
        <taxon>Eukaryota</taxon>
        <taxon>Fungi</taxon>
        <taxon>Dikarya</taxon>
        <taxon>Basidiomycota</taxon>
        <taxon>Agaricomycotina</taxon>
        <taxon>Agaricomycetes</taxon>
        <taxon>Agaricomycetidae</taxon>
        <taxon>Agaricales</taxon>
        <taxon>Marasmiineae</taxon>
        <taxon>Physalacriaceae</taxon>
        <taxon>Armillaria</taxon>
    </lineage>
</organism>
<protein>
    <submittedName>
        <fullName evidence="1">Uncharacterized protein</fullName>
    </submittedName>
</protein>
<evidence type="ECO:0000313" key="2">
    <source>
        <dbReference type="Proteomes" id="UP000217790"/>
    </source>
</evidence>
<accession>A0A2H3D126</accession>
<dbReference type="EMBL" id="KZ293670">
    <property type="protein sequence ID" value="PBK88991.1"/>
    <property type="molecule type" value="Genomic_DNA"/>
</dbReference>
<reference evidence="2" key="1">
    <citation type="journal article" date="2017" name="Nat. Ecol. Evol.">
        <title>Genome expansion and lineage-specific genetic innovations in the forest pathogenic fungi Armillaria.</title>
        <authorList>
            <person name="Sipos G."/>
            <person name="Prasanna A.N."/>
            <person name="Walter M.C."/>
            <person name="O'Connor E."/>
            <person name="Balint B."/>
            <person name="Krizsan K."/>
            <person name="Kiss B."/>
            <person name="Hess J."/>
            <person name="Varga T."/>
            <person name="Slot J."/>
            <person name="Riley R."/>
            <person name="Boka B."/>
            <person name="Rigling D."/>
            <person name="Barry K."/>
            <person name="Lee J."/>
            <person name="Mihaltcheva S."/>
            <person name="LaButti K."/>
            <person name="Lipzen A."/>
            <person name="Waldron R."/>
            <person name="Moloney N.M."/>
            <person name="Sperisen C."/>
            <person name="Kredics L."/>
            <person name="Vagvoelgyi C."/>
            <person name="Patrignani A."/>
            <person name="Fitzpatrick D."/>
            <person name="Nagy I."/>
            <person name="Doyle S."/>
            <person name="Anderson J.B."/>
            <person name="Grigoriev I.V."/>
            <person name="Gueldener U."/>
            <person name="Muensterkoetter M."/>
            <person name="Nagy L.G."/>
        </authorList>
    </citation>
    <scope>NUCLEOTIDE SEQUENCE [LARGE SCALE GENOMIC DNA]</scope>
    <source>
        <strain evidence="2">Ar21-2</strain>
    </source>
</reference>
<sequence length="203" mass="22803">MVPNLFATRRVPCGNAAYPNKWHYLDIKPSGTGTMVKANFVGPTERFCGDDARIWAMQGSNGVVIVILAQIEGNHNIGATHRYRIEKDRRCSNDRHQSPPQAVDGVYSTYDKPPSGDLPVINARTFNRSYDRGELRRIVMVLDLKTATMPHFVQRNVGDPFYGPLSHNRSEWEGTVIGGSRMEPLYESGNGDRGPGFHRLQKF</sequence>